<evidence type="ECO:0000256" key="3">
    <source>
        <dbReference type="ARBA" id="ARBA00022475"/>
    </source>
</evidence>
<keyword evidence="6 7" id="KW-0472">Membrane</keyword>
<organism evidence="8 9">
    <name type="scientific">Edwardsiella tarda (strain FL6-60)</name>
    <dbReference type="NCBI Taxonomy" id="718251"/>
    <lineage>
        <taxon>Bacteria</taxon>
        <taxon>Pseudomonadati</taxon>
        <taxon>Pseudomonadota</taxon>
        <taxon>Gammaproteobacteria</taxon>
        <taxon>Enterobacterales</taxon>
        <taxon>Hafniaceae</taxon>
        <taxon>Edwardsiella</taxon>
    </lineage>
</organism>
<evidence type="ECO:0000313" key="8">
    <source>
        <dbReference type="EMBL" id="ADM40946.1"/>
    </source>
</evidence>
<feature type="transmembrane region" description="Helical" evidence="7">
    <location>
        <begin position="184"/>
        <end position="204"/>
    </location>
</feature>
<dbReference type="NCBIfam" id="NF009364">
    <property type="entry name" value="PRK12721.1"/>
    <property type="match status" value="1"/>
</dbReference>
<dbReference type="Gene3D" id="3.40.1690.10">
    <property type="entry name" value="secretion proteins EscU"/>
    <property type="match status" value="1"/>
</dbReference>
<name>A0A0H3DR57_EDWTF</name>
<evidence type="ECO:0000256" key="5">
    <source>
        <dbReference type="ARBA" id="ARBA00022989"/>
    </source>
</evidence>
<dbReference type="Pfam" id="PF01312">
    <property type="entry name" value="Bac_export_2"/>
    <property type="match status" value="1"/>
</dbReference>
<evidence type="ECO:0000313" key="9">
    <source>
        <dbReference type="Proteomes" id="UP000002230"/>
    </source>
</evidence>
<dbReference type="AlphaFoldDB" id="A0A0H3DR57"/>
<accession>A0A0H3DR57</accession>
<reference evidence="8 9" key="2">
    <citation type="journal article" date="2011" name="BMC Immunol.">
        <title>Comparison of static immersion and intravenous injection systems for exposure of zebrafish embryos to the natural pathogen Edwardsiella tarda.</title>
        <authorList>
            <person name="van Soest J.J."/>
            <person name="Stockhammer O.W."/>
            <person name="Ordas A."/>
            <person name="Bloemberg G.V."/>
            <person name="Spaink H.P."/>
            <person name="Meijer A.H."/>
        </authorList>
    </citation>
    <scope>NUCLEOTIDE SEQUENCE [LARGE SCALE GENOMIC DNA]</scope>
    <source>
        <strain evidence="8 9">FL6-60</strain>
    </source>
</reference>
<dbReference type="InterPro" id="IPR006307">
    <property type="entry name" value="BsaZ-like"/>
</dbReference>
<dbReference type="Proteomes" id="UP000002230">
    <property type="component" value="Chromosome"/>
</dbReference>
<evidence type="ECO:0000256" key="1">
    <source>
        <dbReference type="ARBA" id="ARBA00004651"/>
    </source>
</evidence>
<dbReference type="EMBL" id="CP002154">
    <property type="protein sequence ID" value="ADM40946.1"/>
    <property type="molecule type" value="Genomic_DNA"/>
</dbReference>
<dbReference type="PANTHER" id="PTHR30531:SF6">
    <property type="entry name" value="SECRETION SYSTEM APPARATUS PROTEIN SSAU"/>
    <property type="match status" value="1"/>
</dbReference>
<keyword evidence="5 7" id="KW-1133">Transmembrane helix</keyword>
<dbReference type="SUPFAM" id="SSF160544">
    <property type="entry name" value="EscU C-terminal domain-like"/>
    <property type="match status" value="1"/>
</dbReference>
<dbReference type="GO" id="GO:0009306">
    <property type="term" value="P:protein secretion"/>
    <property type="evidence" value="ECO:0007669"/>
    <property type="project" value="InterPro"/>
</dbReference>
<keyword evidence="4 7" id="KW-0812">Transmembrane</keyword>
<evidence type="ECO:0000256" key="2">
    <source>
        <dbReference type="ARBA" id="ARBA00010690"/>
    </source>
</evidence>
<dbReference type="InterPro" id="IPR029025">
    <property type="entry name" value="T3SS_substrate_exporter_C"/>
</dbReference>
<dbReference type="HOGENOM" id="CLU_041013_1_2_6"/>
<dbReference type="NCBIfam" id="TIGR01404">
    <property type="entry name" value="FlhB_rel_III"/>
    <property type="match status" value="1"/>
</dbReference>
<proteinExistence type="inferred from homology"/>
<dbReference type="PANTHER" id="PTHR30531">
    <property type="entry name" value="FLAGELLAR BIOSYNTHETIC PROTEIN FLHB"/>
    <property type="match status" value="1"/>
</dbReference>
<dbReference type="KEGG" id="etd:ETAF_0827"/>
<dbReference type="PRINTS" id="PR00950">
    <property type="entry name" value="TYPE3IMSPROT"/>
</dbReference>
<keyword evidence="9" id="KW-1185">Reference proteome</keyword>
<protein>
    <submittedName>
        <fullName evidence="8">EsaU</fullName>
    </submittedName>
</protein>
<evidence type="ECO:0000256" key="7">
    <source>
        <dbReference type="SAM" id="Phobius"/>
    </source>
</evidence>
<dbReference type="PATRIC" id="fig|718251.5.peg.847"/>
<dbReference type="InterPro" id="IPR006135">
    <property type="entry name" value="T3SS_substrate_exporter"/>
</dbReference>
<gene>
    <name evidence="8" type="primary">esaU</name>
    <name evidence="8" type="ordered locus">ETAF_0827</name>
</gene>
<evidence type="ECO:0000256" key="6">
    <source>
        <dbReference type="ARBA" id="ARBA00023136"/>
    </source>
</evidence>
<keyword evidence="3" id="KW-1003">Cell membrane</keyword>
<comment type="similarity">
    <text evidence="2">Belongs to the type III secretion exporter family.</text>
</comment>
<evidence type="ECO:0000256" key="4">
    <source>
        <dbReference type="ARBA" id="ARBA00022692"/>
    </source>
</evidence>
<reference evidence="9" key="1">
    <citation type="submission" date="2010-08" db="EMBL/GenBank/DDBJ databases">
        <title>Genome comparisons of Edwardsiella bacteria analysed using deep sequencing technology.</title>
        <authorList>
            <person name="van Soest J.J."/>
            <person name="Henkel C.V."/>
            <person name="Jansen H.J."/>
            <person name="van den Hondel C.A.M.J.J."/>
            <person name="Bloemberg G.V."/>
            <person name="Meijer A.H."/>
            <person name="Spaink H.P."/>
        </authorList>
    </citation>
    <scope>NUCLEOTIDE SEQUENCE [LARGE SCALE GENOMIC DNA]</scope>
    <source>
        <strain evidence="9">FL6-60</strain>
    </source>
</reference>
<comment type="subcellular location">
    <subcellularLocation>
        <location evidence="1">Cell membrane</location>
        <topology evidence="1">Multi-pass membrane protein</topology>
    </subcellularLocation>
</comment>
<sequence length="352" mass="38895">MSEKTEQPTAKRLRDAREEGQVAKSQDISATVQLAVILLWMVTEGPTLYAAIGGFIDATLATLNLPLPDAIALLTGKAAALVVRFVFSLAALLAVTLILTGLVETGFLFAPKAIMPSAERINPLNNAKQMVSLLKLFELGKMVLKIVILGLTFTYFIRGYAASFAQLVRADAEAGLWVTSKMTLWMWGILLLLTALFAVVDYSMQYRHLRKQLMMSHEDIKQEFKNAEGSPEIKQRRRELHREIQSGSLADSVSSASVVVRNPTHIAVCLRYCEGETPLPQVVEYGRGARARHIVALAEARRIPVVENIPLARALIATTRPGDYVPEALFVAVAQLLRLLRDETEEEEEEDA</sequence>
<feature type="transmembrane region" description="Helical" evidence="7">
    <location>
        <begin position="142"/>
        <end position="164"/>
    </location>
</feature>
<dbReference type="GO" id="GO:0005886">
    <property type="term" value="C:plasma membrane"/>
    <property type="evidence" value="ECO:0007669"/>
    <property type="project" value="UniProtKB-SubCell"/>
</dbReference>
<feature type="transmembrane region" description="Helical" evidence="7">
    <location>
        <begin position="85"/>
        <end position="110"/>
    </location>
</feature>